<dbReference type="Proteomes" id="UP001055811">
    <property type="component" value="Linkage Group LG07"/>
</dbReference>
<proteinExistence type="predicted"/>
<keyword evidence="2" id="KW-1185">Reference proteome</keyword>
<gene>
    <name evidence="1" type="ORF">L2E82_40152</name>
</gene>
<comment type="caution">
    <text evidence="1">The sequence shown here is derived from an EMBL/GenBank/DDBJ whole genome shotgun (WGS) entry which is preliminary data.</text>
</comment>
<accession>A0ACB9ALX4</accession>
<evidence type="ECO:0000313" key="1">
    <source>
        <dbReference type="EMBL" id="KAI3710373.1"/>
    </source>
</evidence>
<reference evidence="1 2" key="2">
    <citation type="journal article" date="2022" name="Mol. Ecol. Resour.">
        <title>The genomes of chicory, endive, great burdock and yacon provide insights into Asteraceae paleo-polyploidization history and plant inulin production.</title>
        <authorList>
            <person name="Fan W."/>
            <person name="Wang S."/>
            <person name="Wang H."/>
            <person name="Wang A."/>
            <person name="Jiang F."/>
            <person name="Liu H."/>
            <person name="Zhao H."/>
            <person name="Xu D."/>
            <person name="Zhang Y."/>
        </authorList>
    </citation>
    <scope>NUCLEOTIDE SEQUENCE [LARGE SCALE GENOMIC DNA]</scope>
    <source>
        <strain evidence="2">cv. Punajuju</strain>
        <tissue evidence="1">Leaves</tissue>
    </source>
</reference>
<reference evidence="2" key="1">
    <citation type="journal article" date="2022" name="Mol. Ecol. Resour.">
        <title>The genomes of chicory, endive, great burdock and yacon provide insights into Asteraceae palaeo-polyploidization history and plant inulin production.</title>
        <authorList>
            <person name="Fan W."/>
            <person name="Wang S."/>
            <person name="Wang H."/>
            <person name="Wang A."/>
            <person name="Jiang F."/>
            <person name="Liu H."/>
            <person name="Zhao H."/>
            <person name="Xu D."/>
            <person name="Zhang Y."/>
        </authorList>
    </citation>
    <scope>NUCLEOTIDE SEQUENCE [LARGE SCALE GENOMIC DNA]</scope>
    <source>
        <strain evidence="2">cv. Punajuju</strain>
    </source>
</reference>
<organism evidence="1 2">
    <name type="scientific">Cichorium intybus</name>
    <name type="common">Chicory</name>
    <dbReference type="NCBI Taxonomy" id="13427"/>
    <lineage>
        <taxon>Eukaryota</taxon>
        <taxon>Viridiplantae</taxon>
        <taxon>Streptophyta</taxon>
        <taxon>Embryophyta</taxon>
        <taxon>Tracheophyta</taxon>
        <taxon>Spermatophyta</taxon>
        <taxon>Magnoliopsida</taxon>
        <taxon>eudicotyledons</taxon>
        <taxon>Gunneridae</taxon>
        <taxon>Pentapetalae</taxon>
        <taxon>asterids</taxon>
        <taxon>campanulids</taxon>
        <taxon>Asterales</taxon>
        <taxon>Asteraceae</taxon>
        <taxon>Cichorioideae</taxon>
        <taxon>Cichorieae</taxon>
        <taxon>Cichoriinae</taxon>
        <taxon>Cichorium</taxon>
    </lineage>
</organism>
<protein>
    <submittedName>
        <fullName evidence="1">Uncharacterized protein</fullName>
    </submittedName>
</protein>
<evidence type="ECO:0000313" key="2">
    <source>
        <dbReference type="Proteomes" id="UP001055811"/>
    </source>
</evidence>
<name>A0ACB9ALX4_CICIN</name>
<dbReference type="EMBL" id="CM042015">
    <property type="protein sequence ID" value="KAI3710373.1"/>
    <property type="molecule type" value="Genomic_DNA"/>
</dbReference>
<sequence length="831" mass="93931">MAISKATFVNHLCMTCLYILIISLQRCQATDILTKDSPISLDQTLVSSNQIFELGFFGPGNSSNRYLGIWFKNFPPRKFIWVANRQNPLSADTNASLTIGNDGNLRILDADQKTVWSTSIKVQFNETIAKLTDAGNFALNDTISRLTLWESFDYPGNSLLPGMRLGTTGKDLITSWKSDDDPTRGDFAVGLSGDQPPQAFTWRGSKAYWRGGPWDGGKFIGIPEQEGGYSNQMTLMPQNSLGGAYLTIGLYSSSDIRWLYLRPDGVLQLNYMDGDHNVWDYSWEAPANPCDVYKVCGAFGICTNTRSPICDCLRGFVPQSDDEWSKGNWTRGCVRRTEILCAKNDSSLASVKTQPDVFQVVRGIKLPDHYEYYPYMDTDDCRSWCLGNCSCKAYAFVEGIHCMVWTQDLIDIQQFSFGGENLFLRLAYEESGDDKKGQAVAISLTAIGGVLVLGGFMFCLYRWKTYKKGKNTKLNHINSEDQILSGDMLQEDDLTKETFELPIYKFEQIIVATDNFSYRNKLGEGGFGAVYKGMLDPGQQIAVKRLSGHSGQGIEEFKNEILLISKLQHRNLVKLLGCCFEGKERLLIYEYMKNKSLDTFLFDPKKRRQLDWTTRFNIIRGIGRGLIYLHRDSSLRIIHRDLKCSNILLDEKMNPKISDFGLARTFQLTQELANTRRIVGTYGYMSPEYAMRGVISEKSDVFSYGVMLLEIISGKRNTEFIRHEQIYPLGHAWKSWNEGRGIELMDESLVESTCLTDCLRCIHVGLLCVQDLAEDRPTMTEVVSMLCSETVLPEPKVPLFTLQRLSDTNIGEKFKNMCSINAATMSMMEGR</sequence>